<keyword evidence="3 10" id="KW-0812">Transmembrane</keyword>
<feature type="region of interest" description="Disordered" evidence="9">
    <location>
        <begin position="579"/>
        <end position="707"/>
    </location>
</feature>
<feature type="compositionally biased region" description="Polar residues" evidence="9">
    <location>
        <begin position="976"/>
        <end position="988"/>
    </location>
</feature>
<feature type="compositionally biased region" description="Polar residues" evidence="9">
    <location>
        <begin position="616"/>
        <end position="632"/>
    </location>
</feature>
<feature type="compositionally biased region" description="Polar residues" evidence="9">
    <location>
        <begin position="740"/>
        <end position="754"/>
    </location>
</feature>
<feature type="compositionally biased region" description="Acidic residues" evidence="9">
    <location>
        <begin position="485"/>
        <end position="495"/>
    </location>
</feature>
<keyword evidence="2" id="KW-0813">Transport</keyword>
<dbReference type="GO" id="GO:1990456">
    <property type="term" value="P:mitochondrion-endoplasmic reticulum membrane tethering"/>
    <property type="evidence" value="ECO:0007669"/>
    <property type="project" value="TreeGrafter"/>
</dbReference>
<feature type="domain" description="SMP-LTD" evidence="11">
    <location>
        <begin position="280"/>
        <end position="473"/>
    </location>
</feature>
<reference evidence="12" key="1">
    <citation type="journal article" date="2021" name="Nat. Commun.">
        <title>Genetic determinants of endophytism in the Arabidopsis root mycobiome.</title>
        <authorList>
            <person name="Mesny F."/>
            <person name="Miyauchi S."/>
            <person name="Thiergart T."/>
            <person name="Pickel B."/>
            <person name="Atanasova L."/>
            <person name="Karlsson M."/>
            <person name="Huettel B."/>
            <person name="Barry K.W."/>
            <person name="Haridas S."/>
            <person name="Chen C."/>
            <person name="Bauer D."/>
            <person name="Andreopoulos W."/>
            <person name="Pangilinan J."/>
            <person name="LaButti K."/>
            <person name="Riley R."/>
            <person name="Lipzen A."/>
            <person name="Clum A."/>
            <person name="Drula E."/>
            <person name="Henrissat B."/>
            <person name="Kohler A."/>
            <person name="Grigoriev I.V."/>
            <person name="Martin F.M."/>
            <person name="Hacquard S."/>
        </authorList>
    </citation>
    <scope>NUCLEOTIDE SEQUENCE</scope>
    <source>
        <strain evidence="12">MPI-CAGE-CH-0235</strain>
    </source>
</reference>
<dbReference type="OrthoDB" id="26740at2759"/>
<sequence length="988" mass="108125">MASWTTLLVTYLLGGVTFIPLLAAAIFVHAYYNLPRRDDSERSQHDPDNIVQPGDDTTALDAAHTASRDDAKARAARDLEVAAGYFAVCREYTPMGINAKPIERSTPLGSTTVASPSPSVYQTMYRSIFDRKPAQGPLDNKATASQRPKKAGNVFYVVLRHGHLMLFDDDEQLEVRHVISLAHYSISIYSGGDNTPEGELFIKRSALCLSRKGDLPELLADGQASKPFYLFSENCSAKEDFYFALLKNQDQMLGSNAKMPTPQQFEVKHIIDLVQRLHASEEHLQYRWLNALIGRVFLAVYKTRDLEDYIRGLITKKISRVKKPTFLTNIHVDKMDIGEAAPFFTNMKLKDLTVEGETMVEADVKYAGNFRIEVATTVKIDLGGRFKVREVNLVLAVVLKRLEGHVLFKIKPPPSNRLWFSFQTMPKMEMAIEPIVSARQITYTVILRQIENRIKEVLAETLVQPFWDDIPFFKTEAKKWRGGIFEEDTPEEDVADAAKDPESLARTGDVDALEQAEEQPGLPSEPQPLEKSQTIPVTETQPAATGLFGRKLSRAGTASATSSTSTSTSLDLRGAGFSISRSPKILSPSAEPVVSTDLAHATVQPSSSPPDHANNPMATLQMLSREPSSSSLAHVFTKSSEEVVPESANQSASSSREALDLTREADEQPPDAVLSPRRNTTSSTGSGSGDADSYLQPSSSTASSFKGQAVTLGRNFMMRRENAGNSGPSMSSGNGDSPRRTTLSAVTNVANQARQWGWNAIQRQKEGKKPEQLGQIDLTQPMGRGQPLPPPGTPLPGPINGSSKIAPMQVPKRKPLPSPPLAPAPEAVSDSPKDNRHSAQPAPPLPQRRRRGDHWHDLDEEQNMLVVAAPDDSQPSSPVVDTHGSLNVMQEQQEISSLVKTHAAPDQEDELLTTEPTPKPDRKSDLAKVSPDLGASLAPDESIVAMPVSAVAEDDDDYSGWLDEGISGDELDETRNSTPVRRGNTNQI</sequence>
<evidence type="ECO:0000256" key="6">
    <source>
        <dbReference type="ARBA" id="ARBA00023055"/>
    </source>
</evidence>
<feature type="compositionally biased region" description="Polar residues" evidence="9">
    <location>
        <begin position="530"/>
        <end position="543"/>
    </location>
</feature>
<evidence type="ECO:0000256" key="7">
    <source>
        <dbReference type="ARBA" id="ARBA00023121"/>
    </source>
</evidence>
<dbReference type="Proteomes" id="UP000813444">
    <property type="component" value="Unassembled WGS sequence"/>
</dbReference>
<feature type="region of interest" description="Disordered" evidence="9">
    <location>
        <begin position="955"/>
        <end position="988"/>
    </location>
</feature>
<accession>A0A8K0SG87</accession>
<comment type="subcellular location">
    <subcellularLocation>
        <location evidence="1">Endoplasmic reticulum membrane</location>
    </subcellularLocation>
</comment>
<dbReference type="GO" id="GO:0005789">
    <property type="term" value="C:endoplasmic reticulum membrane"/>
    <property type="evidence" value="ECO:0007669"/>
    <property type="project" value="UniProtKB-SubCell"/>
</dbReference>
<evidence type="ECO:0000256" key="10">
    <source>
        <dbReference type="SAM" id="Phobius"/>
    </source>
</evidence>
<feature type="transmembrane region" description="Helical" evidence="10">
    <location>
        <begin position="7"/>
        <end position="32"/>
    </location>
</feature>
<evidence type="ECO:0000256" key="3">
    <source>
        <dbReference type="ARBA" id="ARBA00022692"/>
    </source>
</evidence>
<feature type="compositionally biased region" description="Low complexity" evidence="9">
    <location>
        <begin position="557"/>
        <end position="569"/>
    </location>
</feature>
<evidence type="ECO:0000256" key="8">
    <source>
        <dbReference type="ARBA" id="ARBA00023136"/>
    </source>
</evidence>
<feature type="compositionally biased region" description="Basic and acidic residues" evidence="9">
    <location>
        <begin position="657"/>
        <end position="666"/>
    </location>
</feature>
<proteinExistence type="predicted"/>
<keyword evidence="8 10" id="KW-0472">Membrane</keyword>
<evidence type="ECO:0000256" key="5">
    <source>
        <dbReference type="ARBA" id="ARBA00022989"/>
    </source>
</evidence>
<protein>
    <recommendedName>
        <fullName evidence="11">SMP-LTD domain-containing protein</fullName>
    </recommendedName>
</protein>
<keyword evidence="6" id="KW-0445">Lipid transport</keyword>
<dbReference type="PANTHER" id="PTHR13466:SF19">
    <property type="entry name" value="NUCLEUS-VACUOLE JUNCTION PROTEIN 2"/>
    <property type="match status" value="1"/>
</dbReference>
<evidence type="ECO:0000256" key="2">
    <source>
        <dbReference type="ARBA" id="ARBA00022448"/>
    </source>
</evidence>
<dbReference type="InterPro" id="IPR031468">
    <property type="entry name" value="SMP_LBD"/>
</dbReference>
<name>A0A8K0SG87_9HYPO</name>
<dbReference type="PANTHER" id="PTHR13466">
    <property type="entry name" value="TEX2 PROTEIN-RELATED"/>
    <property type="match status" value="1"/>
</dbReference>
<feature type="compositionally biased region" description="Polar residues" evidence="9">
    <location>
        <begin position="873"/>
        <end position="899"/>
    </location>
</feature>
<feature type="compositionally biased region" description="Basic and acidic residues" evidence="9">
    <location>
        <begin position="37"/>
        <end position="48"/>
    </location>
</feature>
<gene>
    <name evidence="12" type="ORF">B0I35DRAFT_360099</name>
</gene>
<dbReference type="EMBL" id="JAGPNK010000014">
    <property type="protein sequence ID" value="KAH7309029.1"/>
    <property type="molecule type" value="Genomic_DNA"/>
</dbReference>
<evidence type="ECO:0000313" key="13">
    <source>
        <dbReference type="Proteomes" id="UP000813444"/>
    </source>
</evidence>
<dbReference type="GO" id="GO:0032865">
    <property type="term" value="C:ERMES complex"/>
    <property type="evidence" value="ECO:0007669"/>
    <property type="project" value="TreeGrafter"/>
</dbReference>
<feature type="compositionally biased region" description="Low complexity" evidence="9">
    <location>
        <begin position="724"/>
        <end position="736"/>
    </location>
</feature>
<dbReference type="CDD" id="cd21675">
    <property type="entry name" value="SMP_TEX2"/>
    <property type="match status" value="1"/>
</dbReference>
<feature type="compositionally biased region" description="Polar residues" evidence="9">
    <location>
        <begin position="647"/>
        <end position="656"/>
    </location>
</feature>
<keyword evidence="13" id="KW-1185">Reference proteome</keyword>
<dbReference type="Pfam" id="PF15413">
    <property type="entry name" value="PH_11"/>
    <property type="match status" value="1"/>
</dbReference>
<feature type="compositionally biased region" description="Polar residues" evidence="9">
    <location>
        <begin position="695"/>
        <end position="706"/>
    </location>
</feature>
<keyword evidence="4" id="KW-0256">Endoplasmic reticulum</keyword>
<evidence type="ECO:0000259" key="11">
    <source>
        <dbReference type="PROSITE" id="PS51847"/>
    </source>
</evidence>
<feature type="region of interest" description="Disordered" evidence="9">
    <location>
        <begin position="720"/>
        <end position="941"/>
    </location>
</feature>
<dbReference type="PROSITE" id="PS51847">
    <property type="entry name" value="SMP"/>
    <property type="match status" value="1"/>
</dbReference>
<evidence type="ECO:0000256" key="9">
    <source>
        <dbReference type="SAM" id="MobiDB-lite"/>
    </source>
</evidence>
<organism evidence="12 13">
    <name type="scientific">Stachybotrys elegans</name>
    <dbReference type="NCBI Taxonomy" id="80388"/>
    <lineage>
        <taxon>Eukaryota</taxon>
        <taxon>Fungi</taxon>
        <taxon>Dikarya</taxon>
        <taxon>Ascomycota</taxon>
        <taxon>Pezizomycotina</taxon>
        <taxon>Sordariomycetes</taxon>
        <taxon>Hypocreomycetidae</taxon>
        <taxon>Hypocreales</taxon>
        <taxon>Stachybotryaceae</taxon>
        <taxon>Stachybotrys</taxon>
    </lineage>
</organism>
<dbReference type="GO" id="GO:0015914">
    <property type="term" value="P:phospholipid transport"/>
    <property type="evidence" value="ECO:0007669"/>
    <property type="project" value="TreeGrafter"/>
</dbReference>
<feature type="compositionally biased region" description="Pro residues" evidence="9">
    <location>
        <begin position="787"/>
        <end position="797"/>
    </location>
</feature>
<evidence type="ECO:0000256" key="4">
    <source>
        <dbReference type="ARBA" id="ARBA00022824"/>
    </source>
</evidence>
<feature type="region of interest" description="Disordered" evidence="9">
    <location>
        <begin position="555"/>
        <end position="574"/>
    </location>
</feature>
<keyword evidence="7" id="KW-0446">Lipid-binding</keyword>
<dbReference type="InterPro" id="IPR019411">
    <property type="entry name" value="MMM1_dom"/>
</dbReference>
<dbReference type="GO" id="GO:0008289">
    <property type="term" value="F:lipid binding"/>
    <property type="evidence" value="ECO:0007669"/>
    <property type="project" value="UniProtKB-KW"/>
</dbReference>
<dbReference type="Pfam" id="PF10296">
    <property type="entry name" value="MMM1"/>
    <property type="match status" value="1"/>
</dbReference>
<feature type="region of interest" description="Disordered" evidence="9">
    <location>
        <begin position="37"/>
        <end position="58"/>
    </location>
</feature>
<comment type="caution">
    <text evidence="12">The sequence shown here is derived from an EMBL/GenBank/DDBJ whole genome shotgun (WGS) entry which is preliminary data.</text>
</comment>
<feature type="region of interest" description="Disordered" evidence="9">
    <location>
        <begin position="485"/>
        <end position="544"/>
    </location>
</feature>
<dbReference type="AlphaFoldDB" id="A0A8K0SG87"/>
<evidence type="ECO:0000256" key="1">
    <source>
        <dbReference type="ARBA" id="ARBA00004586"/>
    </source>
</evidence>
<keyword evidence="5 10" id="KW-1133">Transmembrane helix</keyword>
<evidence type="ECO:0000313" key="12">
    <source>
        <dbReference type="EMBL" id="KAH7309029.1"/>
    </source>
</evidence>